<dbReference type="Pfam" id="PF02016">
    <property type="entry name" value="Peptidase_S66"/>
    <property type="match status" value="1"/>
</dbReference>
<dbReference type="PIRSF" id="PIRSF028757">
    <property type="entry name" value="LD-carboxypeptidase"/>
    <property type="match status" value="1"/>
</dbReference>
<feature type="active site" description="Charge relay system" evidence="6">
    <location>
        <position position="203"/>
    </location>
</feature>
<dbReference type="Gene3D" id="3.50.30.60">
    <property type="entry name" value="LD-carboxypeptidase A C-terminal domain-like"/>
    <property type="match status" value="1"/>
</dbReference>
<evidence type="ECO:0000259" key="8">
    <source>
        <dbReference type="Pfam" id="PF17676"/>
    </source>
</evidence>
<feature type="domain" description="LD-carboxypeptidase C-terminal" evidence="8">
    <location>
        <begin position="172"/>
        <end position="288"/>
    </location>
</feature>
<evidence type="ECO:0000256" key="2">
    <source>
        <dbReference type="ARBA" id="ARBA00022645"/>
    </source>
</evidence>
<evidence type="ECO:0000256" key="4">
    <source>
        <dbReference type="ARBA" id="ARBA00022801"/>
    </source>
</evidence>
<dbReference type="InterPro" id="IPR027461">
    <property type="entry name" value="Carboxypeptidase_A_C_sf"/>
</dbReference>
<organism evidence="9 10">
    <name type="scientific">Sunxiuqinia elliptica</name>
    <dbReference type="NCBI Taxonomy" id="655355"/>
    <lineage>
        <taxon>Bacteria</taxon>
        <taxon>Pseudomonadati</taxon>
        <taxon>Bacteroidota</taxon>
        <taxon>Bacteroidia</taxon>
        <taxon>Marinilabiliales</taxon>
        <taxon>Prolixibacteraceae</taxon>
        <taxon>Sunxiuqinia</taxon>
    </lineage>
</organism>
<dbReference type="GO" id="GO:0006508">
    <property type="term" value="P:proteolysis"/>
    <property type="evidence" value="ECO:0007669"/>
    <property type="project" value="UniProtKB-KW"/>
</dbReference>
<proteinExistence type="inferred from homology"/>
<dbReference type="InterPro" id="IPR040921">
    <property type="entry name" value="Peptidase_S66C"/>
</dbReference>
<feature type="active site" description="Charge relay system" evidence="6">
    <location>
        <position position="273"/>
    </location>
</feature>
<dbReference type="RefSeq" id="WP_133465083.1">
    <property type="nucleotide sequence ID" value="NZ_SNWI01000005.1"/>
</dbReference>
<name>A0A4R6H0G0_9BACT</name>
<dbReference type="PANTHER" id="PTHR30237:SF2">
    <property type="entry name" value="MUREIN TETRAPEPTIDE CARBOXYPEPTIDASE"/>
    <property type="match status" value="1"/>
</dbReference>
<dbReference type="EMBL" id="SNWI01000005">
    <property type="protein sequence ID" value="TDO01158.1"/>
    <property type="molecule type" value="Genomic_DNA"/>
</dbReference>
<dbReference type="OrthoDB" id="9807329at2"/>
<gene>
    <name evidence="9" type="ORF">DET52_10511</name>
</gene>
<evidence type="ECO:0000313" key="10">
    <source>
        <dbReference type="Proteomes" id="UP000294848"/>
    </source>
</evidence>
<evidence type="ECO:0000256" key="6">
    <source>
        <dbReference type="PIRSR" id="PIRSR028757-1"/>
    </source>
</evidence>
<comment type="caution">
    <text evidence="9">The sequence shown here is derived from an EMBL/GenBank/DDBJ whole genome shotgun (WGS) entry which is preliminary data.</text>
</comment>
<keyword evidence="5" id="KW-0720">Serine protease</keyword>
<evidence type="ECO:0000256" key="3">
    <source>
        <dbReference type="ARBA" id="ARBA00022670"/>
    </source>
</evidence>
<accession>A0A4R6H0G0</accession>
<evidence type="ECO:0000259" key="7">
    <source>
        <dbReference type="Pfam" id="PF02016"/>
    </source>
</evidence>
<feature type="active site" description="Nucleophile" evidence="6">
    <location>
        <position position="109"/>
    </location>
</feature>
<feature type="domain" description="LD-carboxypeptidase N-terminal" evidence="7">
    <location>
        <begin position="13"/>
        <end position="128"/>
    </location>
</feature>
<evidence type="ECO:0000256" key="1">
    <source>
        <dbReference type="ARBA" id="ARBA00010233"/>
    </source>
</evidence>
<dbReference type="InterPro" id="IPR040449">
    <property type="entry name" value="Peptidase_S66_N"/>
</dbReference>
<dbReference type="Gene3D" id="3.40.50.10740">
    <property type="entry name" value="Class I glutamine amidotransferase-like"/>
    <property type="match status" value="1"/>
</dbReference>
<keyword evidence="3" id="KW-0645">Protease</keyword>
<dbReference type="InterPro" id="IPR029062">
    <property type="entry name" value="Class_I_gatase-like"/>
</dbReference>
<reference evidence="9 10" key="1">
    <citation type="submission" date="2019-03" db="EMBL/GenBank/DDBJ databases">
        <title>Freshwater and sediment microbial communities from various areas in North America, analyzing microbe dynamics in response to fracking.</title>
        <authorList>
            <person name="Lamendella R."/>
        </authorList>
    </citation>
    <scope>NUCLEOTIDE SEQUENCE [LARGE SCALE GENOMIC DNA]</scope>
    <source>
        <strain evidence="9 10">114D</strain>
    </source>
</reference>
<sequence length="299" mass="33495">MQQANFLKTGDRIRIVSPAGKVPRQKIEAGVELLQKEGFDIRWGEHVFDSHFQFASTDEQRLKDLQEALDDPDCKAIICSRGGYGAIRLVAQLDFSNFRKHPKWLVGFSDITILHARIQQEGFCSIHGAMPGFYLQEEQPTESFAELVKVLRGQAEAISAPAHNFNREGKGQGLLVGGNLSILYSLLGTSLQANTKGNILFIEDLSEYLYHLDRIMHCLKLTGKLEYLHGLIVGGFTEMKDNDSPFGQTAYEIIQAVVQDYDYPVCFDFPAGHIERNLPLVLGANYTLAVGENEAKLYR</sequence>
<dbReference type="GO" id="GO:0004180">
    <property type="term" value="F:carboxypeptidase activity"/>
    <property type="evidence" value="ECO:0007669"/>
    <property type="project" value="UniProtKB-KW"/>
</dbReference>
<keyword evidence="2 9" id="KW-0121">Carboxypeptidase</keyword>
<dbReference type="AlphaFoldDB" id="A0A4R6H0G0"/>
<dbReference type="InterPro" id="IPR027478">
    <property type="entry name" value="LdcA_N"/>
</dbReference>
<evidence type="ECO:0000313" key="9">
    <source>
        <dbReference type="EMBL" id="TDO01158.1"/>
    </source>
</evidence>
<dbReference type="GO" id="GO:0008236">
    <property type="term" value="F:serine-type peptidase activity"/>
    <property type="evidence" value="ECO:0007669"/>
    <property type="project" value="UniProtKB-KW"/>
</dbReference>
<dbReference type="Proteomes" id="UP000294848">
    <property type="component" value="Unassembled WGS sequence"/>
</dbReference>
<dbReference type="InterPro" id="IPR003507">
    <property type="entry name" value="S66_fam"/>
</dbReference>
<dbReference type="SUPFAM" id="SSF52317">
    <property type="entry name" value="Class I glutamine amidotransferase-like"/>
    <property type="match status" value="1"/>
</dbReference>
<comment type="similarity">
    <text evidence="1">Belongs to the peptidase S66 family.</text>
</comment>
<dbReference type="SUPFAM" id="SSF141986">
    <property type="entry name" value="LD-carboxypeptidase A C-terminal domain-like"/>
    <property type="match status" value="1"/>
</dbReference>
<dbReference type="PANTHER" id="PTHR30237">
    <property type="entry name" value="MURAMOYLTETRAPEPTIDE CARBOXYPEPTIDASE"/>
    <property type="match status" value="1"/>
</dbReference>
<protein>
    <submittedName>
        <fullName evidence="9">Muramoyltetrapeptide carboxypeptidase</fullName>
    </submittedName>
</protein>
<dbReference type="Pfam" id="PF17676">
    <property type="entry name" value="Peptidase_S66C"/>
    <property type="match status" value="1"/>
</dbReference>
<keyword evidence="4" id="KW-0378">Hydrolase</keyword>
<evidence type="ECO:0000256" key="5">
    <source>
        <dbReference type="ARBA" id="ARBA00022825"/>
    </source>
</evidence>
<dbReference type="CDD" id="cd07025">
    <property type="entry name" value="Peptidase_S66"/>
    <property type="match status" value="1"/>
</dbReference>